<evidence type="ECO:0000256" key="1">
    <source>
        <dbReference type="SAM" id="MobiDB-lite"/>
    </source>
</evidence>
<dbReference type="SUPFAM" id="SSF89372">
    <property type="entry name" value="Fucose-specific lectin"/>
    <property type="match status" value="1"/>
</dbReference>
<keyword evidence="4" id="KW-1185">Reference proteome</keyword>
<feature type="compositionally biased region" description="Polar residues" evidence="1">
    <location>
        <begin position="51"/>
        <end position="64"/>
    </location>
</feature>
<evidence type="ECO:0000256" key="2">
    <source>
        <dbReference type="SAM" id="Phobius"/>
    </source>
</evidence>
<proteinExistence type="predicted"/>
<organism evidence="3 4">
    <name type="scientific">Lachnellula suecica</name>
    <dbReference type="NCBI Taxonomy" id="602035"/>
    <lineage>
        <taxon>Eukaryota</taxon>
        <taxon>Fungi</taxon>
        <taxon>Dikarya</taxon>
        <taxon>Ascomycota</taxon>
        <taxon>Pezizomycotina</taxon>
        <taxon>Leotiomycetes</taxon>
        <taxon>Helotiales</taxon>
        <taxon>Lachnaceae</taxon>
        <taxon>Lachnellula</taxon>
    </lineage>
</organism>
<feature type="transmembrane region" description="Helical" evidence="2">
    <location>
        <begin position="89"/>
        <end position="111"/>
    </location>
</feature>
<evidence type="ECO:0000313" key="3">
    <source>
        <dbReference type="EMBL" id="TVY56559.1"/>
    </source>
</evidence>
<keyword evidence="2" id="KW-0472">Membrane</keyword>
<gene>
    <name evidence="3" type="ORF">LSUE1_G009886</name>
</gene>
<protein>
    <recommendedName>
        <fullName evidence="5">Fucose-specific lectin</fullName>
    </recommendedName>
</protein>
<dbReference type="AlphaFoldDB" id="A0A8T9BWI4"/>
<keyword evidence="2" id="KW-1133">Transmembrane helix</keyword>
<feature type="non-terminal residue" evidence="3">
    <location>
        <position position="1"/>
    </location>
</feature>
<dbReference type="Proteomes" id="UP000469558">
    <property type="component" value="Unassembled WGS sequence"/>
</dbReference>
<sequence>VVEQSPVFHPTDEKHAIHVSSQAETVSYYPDDKICLPMGGGDTPSPMTPSPREQQAPPSTSNTDRAFLGGYSDVPCEERKSKPRFWKRYFVCIVVAIIFVIAGVIAIVVAITHSHKFQSDPTATSKDIPNNTLATVSSSGVFMKDKTTFNLQTFWQTTNGSIQYMISPDGKNYLPEGNLSLTVAPKLGSPLSSTAFTDTSGLVYLTLFYISTSNQIAMCSLACTADSTSCSSTSNIALKTSVPIHNSTGLSAVTVGDSQDWRIYYHDNSSYLSELQGNLAGFKTSAIVGGGALNGSSIAAVNVNTTTNNINVFYVDLLTKALYMQQFADGTWTIGVPLSAALISSWNPLSGLGAAYSSGQDQLHVYYTGLDTGVYEFLGNNASTMATVWNAQPGRNHIWAQADYVGADIAAVGWNDQVRFIQQQATERLVQGALSNTTWTEKFVL</sequence>
<dbReference type="OrthoDB" id="4696326at2759"/>
<evidence type="ECO:0008006" key="5">
    <source>
        <dbReference type="Google" id="ProtNLM"/>
    </source>
</evidence>
<name>A0A8T9BWI4_9HELO</name>
<dbReference type="EMBL" id="QGMK01002707">
    <property type="protein sequence ID" value="TVY56559.1"/>
    <property type="molecule type" value="Genomic_DNA"/>
</dbReference>
<evidence type="ECO:0000313" key="4">
    <source>
        <dbReference type="Proteomes" id="UP000469558"/>
    </source>
</evidence>
<accession>A0A8T9BWI4</accession>
<reference evidence="3 4" key="1">
    <citation type="submission" date="2018-05" db="EMBL/GenBank/DDBJ databases">
        <title>Genome sequencing and assembly of the regulated plant pathogen Lachnellula willkommii and related sister species for the development of diagnostic species identification markers.</title>
        <authorList>
            <person name="Giroux E."/>
            <person name="Bilodeau G."/>
        </authorList>
    </citation>
    <scope>NUCLEOTIDE SEQUENCE [LARGE SCALE GENOMIC DNA]</scope>
    <source>
        <strain evidence="3 4">CBS 268.59</strain>
    </source>
</reference>
<comment type="caution">
    <text evidence="3">The sequence shown here is derived from an EMBL/GenBank/DDBJ whole genome shotgun (WGS) entry which is preliminary data.</text>
</comment>
<feature type="region of interest" description="Disordered" evidence="1">
    <location>
        <begin position="39"/>
        <end position="67"/>
    </location>
</feature>
<dbReference type="Gene3D" id="2.120.10.70">
    <property type="entry name" value="Fucose-specific lectin"/>
    <property type="match status" value="1"/>
</dbReference>
<keyword evidence="2" id="KW-0812">Transmembrane</keyword>